<comment type="similarity">
    <text evidence="2">Belongs to the ABC-4 integral membrane protein family. LolC/E subfamily.</text>
</comment>
<feature type="domain" description="ABC3 transporter permease C-terminal" evidence="8">
    <location>
        <begin position="731"/>
        <end position="846"/>
    </location>
</feature>
<name>A0ABY5DAD9_9ACTN</name>
<dbReference type="PANTHER" id="PTHR30489">
    <property type="entry name" value="LIPOPROTEIN-RELEASING SYSTEM TRANSMEMBRANE PROTEIN LOLE"/>
    <property type="match status" value="1"/>
</dbReference>
<evidence type="ECO:0000256" key="1">
    <source>
        <dbReference type="ARBA" id="ARBA00004651"/>
    </source>
</evidence>
<dbReference type="Proteomes" id="UP001055940">
    <property type="component" value="Chromosome"/>
</dbReference>
<keyword evidence="4 7" id="KW-0812">Transmembrane</keyword>
<evidence type="ECO:0000259" key="8">
    <source>
        <dbReference type="Pfam" id="PF02687"/>
    </source>
</evidence>
<dbReference type="Pfam" id="PF02687">
    <property type="entry name" value="FtsX"/>
    <property type="match status" value="2"/>
</dbReference>
<reference evidence="9" key="1">
    <citation type="submission" date="2022-06" db="EMBL/GenBank/DDBJ databases">
        <authorList>
            <person name="Ping M."/>
        </authorList>
    </citation>
    <scope>NUCLEOTIDE SEQUENCE</scope>
    <source>
        <strain evidence="9">JCM11759T</strain>
    </source>
</reference>
<comment type="subcellular location">
    <subcellularLocation>
        <location evidence="1">Cell membrane</location>
        <topology evidence="1">Multi-pass membrane protein</topology>
    </subcellularLocation>
</comment>
<feature type="transmembrane region" description="Helical" evidence="7">
    <location>
        <begin position="358"/>
        <end position="382"/>
    </location>
</feature>
<feature type="transmembrane region" description="Helical" evidence="7">
    <location>
        <begin position="819"/>
        <end position="841"/>
    </location>
</feature>
<keyword evidence="5 7" id="KW-1133">Transmembrane helix</keyword>
<feature type="transmembrane region" description="Helical" evidence="7">
    <location>
        <begin position="317"/>
        <end position="338"/>
    </location>
</feature>
<evidence type="ECO:0000313" key="9">
    <source>
        <dbReference type="EMBL" id="USY20304.1"/>
    </source>
</evidence>
<dbReference type="InterPro" id="IPR051447">
    <property type="entry name" value="Lipoprotein-release_system"/>
</dbReference>
<feature type="transmembrane region" description="Helical" evidence="7">
    <location>
        <begin position="493"/>
        <end position="516"/>
    </location>
</feature>
<feature type="domain" description="ABC3 transporter permease C-terminal" evidence="8">
    <location>
        <begin position="271"/>
        <end position="388"/>
    </location>
</feature>
<accession>A0ABY5DAD9</accession>
<feature type="transmembrane region" description="Helical" evidence="7">
    <location>
        <begin position="262"/>
        <end position="289"/>
    </location>
</feature>
<evidence type="ECO:0000256" key="6">
    <source>
        <dbReference type="ARBA" id="ARBA00023136"/>
    </source>
</evidence>
<keyword evidence="10" id="KW-1185">Reference proteome</keyword>
<dbReference type="InterPro" id="IPR003838">
    <property type="entry name" value="ABC3_permease_C"/>
</dbReference>
<feature type="transmembrane region" description="Helical" evidence="7">
    <location>
        <begin position="20"/>
        <end position="42"/>
    </location>
</feature>
<feature type="transmembrane region" description="Helical" evidence="7">
    <location>
        <begin position="436"/>
        <end position="455"/>
    </location>
</feature>
<keyword evidence="6 7" id="KW-0472">Membrane</keyword>
<evidence type="ECO:0000313" key="10">
    <source>
        <dbReference type="Proteomes" id="UP001055940"/>
    </source>
</evidence>
<evidence type="ECO:0000256" key="7">
    <source>
        <dbReference type="SAM" id="Phobius"/>
    </source>
</evidence>
<evidence type="ECO:0000256" key="5">
    <source>
        <dbReference type="ARBA" id="ARBA00022989"/>
    </source>
</evidence>
<dbReference type="EMBL" id="CP099837">
    <property type="protein sequence ID" value="USY20304.1"/>
    <property type="molecule type" value="Genomic_DNA"/>
</dbReference>
<keyword evidence="3" id="KW-1003">Cell membrane</keyword>
<evidence type="ECO:0000256" key="3">
    <source>
        <dbReference type="ARBA" id="ARBA00022475"/>
    </source>
</evidence>
<evidence type="ECO:0000256" key="4">
    <source>
        <dbReference type="ARBA" id="ARBA00022692"/>
    </source>
</evidence>
<evidence type="ECO:0000256" key="2">
    <source>
        <dbReference type="ARBA" id="ARBA00005236"/>
    </source>
</evidence>
<sequence>MSLTSAWLGWRSVRHRPGAFIGATIVLVISTVMVSGFSLVYFSAGLQEETVERYAGVPMVVVPEGREGRAPQSLADDLEALDEVREAVPEVTFEAALLDPDGTVLTDPDTVWGFGHAWTSARLTPLEVTAGEPPRAEDEIVIDQGLADAGGFTVGQSVDVLVLGEVSDFTISGVAGPANGTDWLHQSALFFSEAYVGRMEDYALGYVDAVGVYPAGGTGEADLLAAVRSLIAEQGGGRYEALTGDARGPAEGNLSADEDERIALSMLMLVQLAVVCTIGAVASAIGLSVRGRSREIAMLRAIGATPGQVRLMVTGEAVLLSVAALIIGIPLGATLANLGLDGVSLFRGGLSPAFQVHFTLAGILVSVAAVLFAALAAGLIAARSALRIRPSEAIAEATTEGPELKRGRIALGLLAVAAMLLGAAALAVPGVPRETVGQYVSTLLIALAVIASGLLGPRLVGQAAIVLRAAVNRVSRDGPALSVANVAFYHRRFAGIAGPLLLGITLVGAASASQMYNNWHYGMSESQRVTADFVLSSGYGFAERTREEVDALPFVESTVTARLIPIEPQVKAPSPYGDAAMVLRGDAENTLDLDIVEGEYIPEATGALIMLGSYAERNGIEVGDDLTFVIPGHDQEHAFTVSGVVGDASFLNRSVAFGPAAADGIGLRHGAPDGVFLDIVPGTDEDTARAGLEEVFPPGQDGSAFALHDRESMRQVLTEEWAENNRNGTSAFLLMGMFMMFAAVNAISTAQFDRRREFASGRMLGITWRSTYRMVSAEVFMTIALVFAVAVLATLWMAVLITLPTGTDMLSVIPEVIPVAPVAALGGAALLLSVLGALSAVRGVRRTRD</sequence>
<proteinExistence type="inferred from homology"/>
<protein>
    <submittedName>
        <fullName evidence="9">FtsX-like permease family protein</fullName>
    </submittedName>
</protein>
<feature type="transmembrane region" description="Helical" evidence="7">
    <location>
        <begin position="409"/>
        <end position="430"/>
    </location>
</feature>
<feature type="transmembrane region" description="Helical" evidence="7">
    <location>
        <begin position="732"/>
        <end position="752"/>
    </location>
</feature>
<organism evidence="9 10">
    <name type="scientific">Nocardiopsis exhalans</name>
    <dbReference type="NCBI Taxonomy" id="163604"/>
    <lineage>
        <taxon>Bacteria</taxon>
        <taxon>Bacillati</taxon>
        <taxon>Actinomycetota</taxon>
        <taxon>Actinomycetes</taxon>
        <taxon>Streptosporangiales</taxon>
        <taxon>Nocardiopsidaceae</taxon>
        <taxon>Nocardiopsis</taxon>
    </lineage>
</organism>
<feature type="transmembrane region" description="Helical" evidence="7">
    <location>
        <begin position="779"/>
        <end position="799"/>
    </location>
</feature>
<dbReference type="PANTHER" id="PTHR30489:SF0">
    <property type="entry name" value="LIPOPROTEIN-RELEASING SYSTEM TRANSMEMBRANE PROTEIN LOLE"/>
    <property type="match status" value="1"/>
</dbReference>
<dbReference type="RefSeq" id="WP_254419393.1">
    <property type="nucleotide sequence ID" value="NZ_BAAAJB010000006.1"/>
</dbReference>
<gene>
    <name evidence="9" type="ORF">NE857_01145</name>
</gene>